<evidence type="ECO:0000256" key="1">
    <source>
        <dbReference type="SAM" id="MobiDB-lite"/>
    </source>
</evidence>
<comment type="caution">
    <text evidence="2">The sequence shown here is derived from an EMBL/GenBank/DDBJ whole genome shotgun (WGS) entry which is preliminary data.</text>
</comment>
<accession>A0A8H3W122</accession>
<name>A0A8H3W122_9PEZI</name>
<protein>
    <submittedName>
        <fullName evidence="2">Uncharacterized protein</fullName>
    </submittedName>
</protein>
<feature type="region of interest" description="Disordered" evidence="1">
    <location>
        <begin position="24"/>
        <end position="118"/>
    </location>
</feature>
<sequence>MTHLATRQRVLPALALQARSLPFALRAASAPRRHLSDKPGLESTDMRDAADARKSSPPQPKITNSSVPGQGPDKLTEEQKREVDEHNRDFEKKHDRAQPAADDKVDKKFWGSGTEDTK</sequence>
<keyword evidence="3" id="KW-1185">Reference proteome</keyword>
<dbReference type="OrthoDB" id="5334244at2759"/>
<reference evidence="2 3" key="1">
    <citation type="submission" date="2019-12" db="EMBL/GenBank/DDBJ databases">
        <title>A genome sequence resource for the geographically widespread anthracnose pathogen Colletotrichum asianum.</title>
        <authorList>
            <person name="Meng Y."/>
        </authorList>
    </citation>
    <scope>NUCLEOTIDE SEQUENCE [LARGE SCALE GENOMIC DNA]</scope>
    <source>
        <strain evidence="2 3">ICMP 18580</strain>
    </source>
</reference>
<gene>
    <name evidence="2" type="ORF">GQ607_015621</name>
</gene>
<evidence type="ECO:0000313" key="3">
    <source>
        <dbReference type="Proteomes" id="UP000434172"/>
    </source>
</evidence>
<feature type="compositionally biased region" description="Basic and acidic residues" evidence="1">
    <location>
        <begin position="34"/>
        <end position="54"/>
    </location>
</feature>
<organism evidence="2 3">
    <name type="scientific">Colletotrichum asianum</name>
    <dbReference type="NCBI Taxonomy" id="702518"/>
    <lineage>
        <taxon>Eukaryota</taxon>
        <taxon>Fungi</taxon>
        <taxon>Dikarya</taxon>
        <taxon>Ascomycota</taxon>
        <taxon>Pezizomycotina</taxon>
        <taxon>Sordariomycetes</taxon>
        <taxon>Hypocreomycetidae</taxon>
        <taxon>Glomerellales</taxon>
        <taxon>Glomerellaceae</taxon>
        <taxon>Colletotrichum</taxon>
        <taxon>Colletotrichum gloeosporioides species complex</taxon>
    </lineage>
</organism>
<proteinExistence type="predicted"/>
<dbReference type="AlphaFoldDB" id="A0A8H3W122"/>
<dbReference type="Proteomes" id="UP000434172">
    <property type="component" value="Unassembled WGS sequence"/>
</dbReference>
<evidence type="ECO:0000313" key="2">
    <source>
        <dbReference type="EMBL" id="KAF0317196.1"/>
    </source>
</evidence>
<dbReference type="EMBL" id="WOWK01000136">
    <property type="protein sequence ID" value="KAF0317196.1"/>
    <property type="molecule type" value="Genomic_DNA"/>
</dbReference>
<feature type="compositionally biased region" description="Basic and acidic residues" evidence="1">
    <location>
        <begin position="74"/>
        <end position="118"/>
    </location>
</feature>